<evidence type="ECO:0000313" key="2">
    <source>
        <dbReference type="Proteomes" id="UP001497640"/>
    </source>
</evidence>
<keyword evidence="1" id="KW-0808">Transferase</keyword>
<keyword evidence="1" id="KW-0418">Kinase</keyword>
<organism evidence="1 2">
    <name type="scientific">Klebsiella phage vB_Kpl_K71PH129C1</name>
    <dbReference type="NCBI Taxonomy" id="3071670"/>
    <lineage>
        <taxon>Viruses</taxon>
        <taxon>Duplodnaviria</taxon>
        <taxon>Heunggongvirae</taxon>
        <taxon>Uroviricota</taxon>
        <taxon>Caudoviricetes</taxon>
        <taxon>Autographivirales</taxon>
        <taxon>Autoscriptoviridae</taxon>
        <taxon>Slopekvirinae</taxon>
        <taxon>Drulisvirus</taxon>
        <taxon>Drulisvirus K71PH129C1</taxon>
    </lineage>
</organism>
<dbReference type="GO" id="GO:0016301">
    <property type="term" value="F:kinase activity"/>
    <property type="evidence" value="ECO:0007669"/>
    <property type="project" value="UniProtKB-KW"/>
</dbReference>
<reference evidence="1 2" key="1">
    <citation type="submission" date="2023-10" db="EMBL/GenBank/DDBJ databases">
        <authorList>
            <person name="Robby Concha-Eloko"/>
            <person name="Pilar Barberan- Martinez"/>
            <person name="Rafael Sanjuan"/>
            <person name="Pilar Domingo-Calap"/>
        </authorList>
    </citation>
    <scope>NUCLEOTIDE SEQUENCE [LARGE SCALE GENOMIC DNA]</scope>
</reference>
<gene>
    <name evidence="1" type="ORF">K71PH129C1_LOCUS40</name>
</gene>
<accession>A0AAV1MDH7</accession>
<keyword evidence="2" id="KW-1185">Reference proteome</keyword>
<protein>
    <submittedName>
        <fullName evidence="1">Nucleotide kinase</fullName>
    </submittedName>
</protein>
<evidence type="ECO:0000313" key="1">
    <source>
        <dbReference type="EMBL" id="CAK6595932.1"/>
    </source>
</evidence>
<dbReference type="Proteomes" id="UP001497640">
    <property type="component" value="Chromosome"/>
</dbReference>
<dbReference type="InterPro" id="IPR021739">
    <property type="entry name" value="SaV-like"/>
</dbReference>
<dbReference type="EMBL" id="OY978777">
    <property type="protein sequence ID" value="CAK6595932.1"/>
    <property type="molecule type" value="Genomic_DNA"/>
</dbReference>
<proteinExistence type="predicted"/>
<name>A0AAV1MDH7_9CAUD</name>
<sequence length="156" mass="17970">MSKFKVGDKVVRKHEDRNNNWADFCGRIGIPYCAPMRVSKVISEYAITLEGRDNESWSVDCFRVVSAPAIPEELPTQKAPDAVNSPKHYQFFPDLEAIEVIARSMTQEQFYGYCLGNRLKYRLRAGNKDKLEQDIAKSDKYSELYEQHRGKCIDAK</sequence>
<dbReference type="Pfam" id="PF11753">
    <property type="entry name" value="DUF3310"/>
    <property type="match status" value="1"/>
</dbReference>